<keyword evidence="2" id="KW-0489">Methyltransferase</keyword>
<keyword evidence="3" id="KW-1185">Reference proteome</keyword>
<dbReference type="Gene3D" id="3.40.50.150">
    <property type="entry name" value="Vaccinia Virus protein VP39"/>
    <property type="match status" value="1"/>
</dbReference>
<protein>
    <submittedName>
        <fullName evidence="2">Class I SAM-dependent methyltransferase</fullName>
        <ecNumber evidence="2">2.1.1.-</ecNumber>
    </submittedName>
</protein>
<evidence type="ECO:0000313" key="3">
    <source>
        <dbReference type="Proteomes" id="UP001480973"/>
    </source>
</evidence>
<dbReference type="CDD" id="cd02440">
    <property type="entry name" value="AdoMet_MTases"/>
    <property type="match status" value="1"/>
</dbReference>
<dbReference type="PANTHER" id="PTHR43667">
    <property type="entry name" value="CYCLOPROPANE-FATTY-ACYL-PHOSPHOLIPID SYNTHASE"/>
    <property type="match status" value="1"/>
</dbReference>
<dbReference type="InterPro" id="IPR013217">
    <property type="entry name" value="Methyltransf_12"/>
</dbReference>
<proteinExistence type="predicted"/>
<dbReference type="Proteomes" id="UP001480973">
    <property type="component" value="Unassembled WGS sequence"/>
</dbReference>
<organism evidence="2 3">
    <name type="scientific">Lachnospira intestinalis</name>
    <dbReference type="NCBI Taxonomy" id="3133158"/>
    <lineage>
        <taxon>Bacteria</taxon>
        <taxon>Bacillati</taxon>
        <taxon>Bacillota</taxon>
        <taxon>Clostridia</taxon>
        <taxon>Lachnospirales</taxon>
        <taxon>Lachnospiraceae</taxon>
        <taxon>Lachnospira</taxon>
    </lineage>
</organism>
<name>A0ABV1GN80_9FIRM</name>
<gene>
    <name evidence="2" type="ORF">WMO38_07540</name>
</gene>
<evidence type="ECO:0000313" key="2">
    <source>
        <dbReference type="EMBL" id="MEQ2534968.1"/>
    </source>
</evidence>
<evidence type="ECO:0000259" key="1">
    <source>
        <dbReference type="Pfam" id="PF08242"/>
    </source>
</evidence>
<sequence>MYYTYYNGTDEYSNGDIEDELLNIVKNNKEYDKTINETDSFAVFYHLSKNREFITEVMDISKNDSVLEIGSGCGEITGALAREAKEVTCIDLSKRRSLINAYKNRDNDNIKIYVGNYQDIKLDNRFDVITLIGVFEYSLYYMQDNDPFESMLISCMEKLNENGRLYIAIENRLGAKYFSGCKEDHVGKEFVGIEGYPGAIKARTFSCYER</sequence>
<feature type="domain" description="Methyltransferase type 12" evidence="1">
    <location>
        <begin position="67"/>
        <end position="165"/>
    </location>
</feature>
<comment type="caution">
    <text evidence="2">The sequence shown here is derived from an EMBL/GenBank/DDBJ whole genome shotgun (WGS) entry which is preliminary data.</text>
</comment>
<keyword evidence="2" id="KW-0808">Transferase</keyword>
<dbReference type="EC" id="2.1.1.-" evidence="2"/>
<dbReference type="GO" id="GO:0032259">
    <property type="term" value="P:methylation"/>
    <property type="evidence" value="ECO:0007669"/>
    <property type="project" value="UniProtKB-KW"/>
</dbReference>
<dbReference type="PANTHER" id="PTHR43667:SF2">
    <property type="entry name" value="FATTY ACID C-METHYL TRANSFERASE"/>
    <property type="match status" value="1"/>
</dbReference>
<accession>A0ABV1GN80</accession>
<dbReference type="SUPFAM" id="SSF53335">
    <property type="entry name" value="S-adenosyl-L-methionine-dependent methyltransferases"/>
    <property type="match status" value="1"/>
</dbReference>
<reference evidence="2 3" key="1">
    <citation type="submission" date="2024-03" db="EMBL/GenBank/DDBJ databases">
        <title>Human intestinal bacterial collection.</title>
        <authorList>
            <person name="Pauvert C."/>
            <person name="Hitch T.C.A."/>
            <person name="Clavel T."/>
        </authorList>
    </citation>
    <scope>NUCLEOTIDE SEQUENCE [LARGE SCALE GENOMIC DNA]</scope>
    <source>
        <strain evidence="2 3">CLA-JM-H10</strain>
    </source>
</reference>
<dbReference type="InterPro" id="IPR050723">
    <property type="entry name" value="CFA/CMAS"/>
</dbReference>
<dbReference type="InterPro" id="IPR029063">
    <property type="entry name" value="SAM-dependent_MTases_sf"/>
</dbReference>
<dbReference type="GO" id="GO:0008168">
    <property type="term" value="F:methyltransferase activity"/>
    <property type="evidence" value="ECO:0007669"/>
    <property type="project" value="UniProtKB-KW"/>
</dbReference>
<dbReference type="EMBL" id="JBBMES010000006">
    <property type="protein sequence ID" value="MEQ2534968.1"/>
    <property type="molecule type" value="Genomic_DNA"/>
</dbReference>
<dbReference type="Pfam" id="PF08242">
    <property type="entry name" value="Methyltransf_12"/>
    <property type="match status" value="1"/>
</dbReference>